<evidence type="ECO:0008006" key="3">
    <source>
        <dbReference type="Google" id="ProtNLM"/>
    </source>
</evidence>
<keyword evidence="1" id="KW-0812">Transmembrane</keyword>
<name>A0AAT9FKG7_9BACT</name>
<accession>A0AAT9FKG7</accession>
<dbReference type="KEGG" id="osu:NT6N_14780"/>
<reference evidence="2" key="1">
    <citation type="submission" date="2024-07" db="EMBL/GenBank/DDBJ databases">
        <title>Complete genome sequence of Verrucomicrobiaceae bacterium NT6N.</title>
        <authorList>
            <person name="Huang C."/>
            <person name="Takami H."/>
            <person name="Hamasaki K."/>
        </authorList>
    </citation>
    <scope>NUCLEOTIDE SEQUENCE</scope>
    <source>
        <strain evidence="2">NT6N</strain>
    </source>
</reference>
<organism evidence="2">
    <name type="scientific">Oceaniferula spumae</name>
    <dbReference type="NCBI Taxonomy" id="2979115"/>
    <lineage>
        <taxon>Bacteria</taxon>
        <taxon>Pseudomonadati</taxon>
        <taxon>Verrucomicrobiota</taxon>
        <taxon>Verrucomicrobiia</taxon>
        <taxon>Verrucomicrobiales</taxon>
        <taxon>Verrucomicrobiaceae</taxon>
        <taxon>Oceaniferula</taxon>
    </lineage>
</organism>
<sequence length="216" mass="23707">MHRLLLFLSLLPLLVAVILRKFNGDRVLHTIKDKRLTISAGDLARKMLDSVSQQAVEIKSPARRWVASPDLGQQWLIISPDTATGVSARSHGESAMKVGLYLLSLRDPKAIARRAWAIRFGHVFPVFTTVVMVFALVVGRVPALWALAIVMTSLALAACAQIFTLTAERQAAELACVVIEKKRTLPRLSDEEAVVAATKAWAWRSILPGILSRLAP</sequence>
<proteinExistence type="predicted"/>
<feature type="transmembrane region" description="Helical" evidence="1">
    <location>
        <begin position="144"/>
        <end position="163"/>
    </location>
</feature>
<keyword evidence="1" id="KW-0472">Membrane</keyword>
<gene>
    <name evidence="2" type="ORF">NT6N_14780</name>
</gene>
<dbReference type="EMBL" id="AP026866">
    <property type="protein sequence ID" value="BDS06438.1"/>
    <property type="molecule type" value="Genomic_DNA"/>
</dbReference>
<dbReference type="AlphaFoldDB" id="A0AAT9FKG7"/>
<protein>
    <recommendedName>
        <fullName evidence="3">TIGR04222 domain-containing membrane protein</fullName>
    </recommendedName>
</protein>
<keyword evidence="1" id="KW-1133">Transmembrane helix</keyword>
<evidence type="ECO:0000256" key="1">
    <source>
        <dbReference type="SAM" id="Phobius"/>
    </source>
</evidence>
<feature type="transmembrane region" description="Helical" evidence="1">
    <location>
        <begin position="116"/>
        <end position="137"/>
    </location>
</feature>
<evidence type="ECO:0000313" key="2">
    <source>
        <dbReference type="EMBL" id="BDS06438.1"/>
    </source>
</evidence>